<evidence type="ECO:0000256" key="4">
    <source>
        <dbReference type="ARBA" id="ARBA00022603"/>
    </source>
</evidence>
<dbReference type="InterPro" id="IPR008332">
    <property type="entry name" value="MethylG_MeTrfase_N"/>
</dbReference>
<evidence type="ECO:0000259" key="11">
    <source>
        <dbReference type="Pfam" id="PF02870"/>
    </source>
</evidence>
<dbReference type="InterPro" id="IPR001497">
    <property type="entry name" value="MethylDNA_cys_MeTrfase_AS"/>
</dbReference>
<dbReference type="SUPFAM" id="SSF46767">
    <property type="entry name" value="Methylated DNA-protein cysteine methyltransferase, C-terminal domain"/>
    <property type="match status" value="1"/>
</dbReference>
<dbReference type="Pfam" id="PF01035">
    <property type="entry name" value="DNA_binding_1"/>
    <property type="match status" value="1"/>
</dbReference>
<keyword evidence="4 9" id="KW-0489">Methyltransferase</keyword>
<evidence type="ECO:0000259" key="10">
    <source>
        <dbReference type="Pfam" id="PF01035"/>
    </source>
</evidence>
<dbReference type="AlphaFoldDB" id="A0A6I6EWR3"/>
<dbReference type="SUPFAM" id="SSF53155">
    <property type="entry name" value="Methylated DNA-protein cysteine methyltransferase domain"/>
    <property type="match status" value="1"/>
</dbReference>
<comment type="catalytic activity">
    <reaction evidence="8 9">
        <text>a 6-O-methyl-2'-deoxyguanosine in DNA + L-cysteinyl-[protein] = S-methyl-L-cysteinyl-[protein] + a 2'-deoxyguanosine in DNA</text>
        <dbReference type="Rhea" id="RHEA:24000"/>
        <dbReference type="Rhea" id="RHEA-COMP:10131"/>
        <dbReference type="Rhea" id="RHEA-COMP:10132"/>
        <dbReference type="Rhea" id="RHEA-COMP:11367"/>
        <dbReference type="Rhea" id="RHEA-COMP:11368"/>
        <dbReference type="ChEBI" id="CHEBI:29950"/>
        <dbReference type="ChEBI" id="CHEBI:82612"/>
        <dbReference type="ChEBI" id="CHEBI:85445"/>
        <dbReference type="ChEBI" id="CHEBI:85448"/>
        <dbReference type="EC" id="2.1.1.63"/>
    </reaction>
</comment>
<keyword evidence="6 9" id="KW-0227">DNA damage</keyword>
<name>A0A6I6EWR3_9CLOT</name>
<dbReference type="GO" id="GO:0003908">
    <property type="term" value="F:methylated-DNA-[protein]-cysteine S-methyltransferase activity"/>
    <property type="evidence" value="ECO:0007669"/>
    <property type="project" value="UniProtKB-UniRule"/>
</dbReference>
<comment type="function">
    <text evidence="9">Involved in the cellular defense against the biological effects of O6-methylguanine (O6-MeG) and O4-methylthymine (O4-MeT) in DNA. Repairs the methylated nucleobase in DNA by stoichiometrically transferring the methyl group to a cysteine residue in the enzyme. This is a suicide reaction: the enzyme is irreversibly inactivated.</text>
</comment>
<evidence type="ECO:0000256" key="1">
    <source>
        <dbReference type="ARBA" id="ARBA00001286"/>
    </source>
</evidence>
<dbReference type="InterPro" id="IPR023546">
    <property type="entry name" value="MGMT"/>
</dbReference>
<keyword evidence="7 9" id="KW-0234">DNA repair</keyword>
<comment type="subcellular location">
    <subcellularLocation>
        <location evidence="9">Cytoplasm</location>
    </subcellularLocation>
</comment>
<dbReference type="GO" id="GO:0005737">
    <property type="term" value="C:cytoplasm"/>
    <property type="evidence" value="ECO:0007669"/>
    <property type="project" value="UniProtKB-SubCell"/>
</dbReference>
<organism evidence="12 13">
    <name type="scientific">Clostridium bovifaecis</name>
    <dbReference type="NCBI Taxonomy" id="2184719"/>
    <lineage>
        <taxon>Bacteria</taxon>
        <taxon>Bacillati</taxon>
        <taxon>Bacillota</taxon>
        <taxon>Clostridia</taxon>
        <taxon>Eubacteriales</taxon>
        <taxon>Clostridiaceae</taxon>
        <taxon>Clostridium</taxon>
    </lineage>
</organism>
<proteinExistence type="inferred from homology"/>
<dbReference type="EMBL" id="CP046522">
    <property type="protein sequence ID" value="QGU96780.1"/>
    <property type="molecule type" value="Genomic_DNA"/>
</dbReference>
<evidence type="ECO:0000256" key="5">
    <source>
        <dbReference type="ARBA" id="ARBA00022679"/>
    </source>
</evidence>
<dbReference type="CDD" id="cd06445">
    <property type="entry name" value="ATase"/>
    <property type="match status" value="1"/>
</dbReference>
<dbReference type="InterPro" id="IPR036217">
    <property type="entry name" value="MethylDNA_cys_MeTrfase_DNAb"/>
</dbReference>
<dbReference type="PROSITE" id="PS00374">
    <property type="entry name" value="MGMT"/>
    <property type="match status" value="1"/>
</dbReference>
<dbReference type="GO" id="GO:0006307">
    <property type="term" value="P:DNA alkylation repair"/>
    <property type="evidence" value="ECO:0007669"/>
    <property type="project" value="UniProtKB-UniRule"/>
</dbReference>
<dbReference type="Gene3D" id="3.30.160.70">
    <property type="entry name" value="Methylated DNA-protein cysteine methyltransferase domain"/>
    <property type="match status" value="1"/>
</dbReference>
<dbReference type="PANTHER" id="PTHR10815">
    <property type="entry name" value="METHYLATED-DNA--PROTEIN-CYSTEINE METHYLTRANSFERASE"/>
    <property type="match status" value="1"/>
</dbReference>
<sequence length="151" mass="17202">MFKTYYSSEIGIVEIVSSEDAIISLDFVDKEGETTEFPPILREAYDQIDEYFKGKRKNFDLKLSIEGTEFQKKVWTELTKIPYGEVATYKDIAIRVGNEKAVRAVGNSNNKNKIAIILPCHRVIGSNGKLVGYAGGVHIKEWLLNHERKFK</sequence>
<comment type="miscellaneous">
    <text evidence="9">This enzyme catalyzes only one turnover and therefore is not strictly catalytic. According to one definition, an enzyme is a biocatalyst that acts repeatedly and over many reaction cycles.</text>
</comment>
<comment type="similarity">
    <text evidence="2 9">Belongs to the MGMT family.</text>
</comment>
<evidence type="ECO:0000256" key="2">
    <source>
        <dbReference type="ARBA" id="ARBA00008711"/>
    </source>
</evidence>
<gene>
    <name evidence="12" type="ORF">GOM49_03685</name>
</gene>
<evidence type="ECO:0000256" key="3">
    <source>
        <dbReference type="ARBA" id="ARBA00022490"/>
    </source>
</evidence>
<evidence type="ECO:0000256" key="8">
    <source>
        <dbReference type="ARBA" id="ARBA00049348"/>
    </source>
</evidence>
<feature type="domain" description="Methylated-DNA-[protein]-cysteine S-methyltransferase DNA binding" evidence="10">
    <location>
        <begin position="69"/>
        <end position="148"/>
    </location>
</feature>
<dbReference type="EC" id="2.1.1.63" evidence="9"/>
<comment type="catalytic activity">
    <reaction evidence="1 9">
        <text>a 4-O-methyl-thymidine in DNA + L-cysteinyl-[protein] = a thymidine in DNA + S-methyl-L-cysteinyl-[protein]</text>
        <dbReference type="Rhea" id="RHEA:53428"/>
        <dbReference type="Rhea" id="RHEA-COMP:10131"/>
        <dbReference type="Rhea" id="RHEA-COMP:10132"/>
        <dbReference type="Rhea" id="RHEA-COMP:13555"/>
        <dbReference type="Rhea" id="RHEA-COMP:13556"/>
        <dbReference type="ChEBI" id="CHEBI:29950"/>
        <dbReference type="ChEBI" id="CHEBI:82612"/>
        <dbReference type="ChEBI" id="CHEBI:137386"/>
        <dbReference type="ChEBI" id="CHEBI:137387"/>
        <dbReference type="EC" id="2.1.1.63"/>
    </reaction>
</comment>
<dbReference type="Gene3D" id="1.10.10.10">
    <property type="entry name" value="Winged helix-like DNA-binding domain superfamily/Winged helix DNA-binding domain"/>
    <property type="match status" value="1"/>
</dbReference>
<evidence type="ECO:0000313" key="13">
    <source>
        <dbReference type="Proteomes" id="UP000422764"/>
    </source>
</evidence>
<evidence type="ECO:0000313" key="12">
    <source>
        <dbReference type="EMBL" id="QGU96780.1"/>
    </source>
</evidence>
<dbReference type="InterPro" id="IPR036631">
    <property type="entry name" value="MGMT_N_sf"/>
</dbReference>
<keyword evidence="3 9" id="KW-0963">Cytoplasm</keyword>
<dbReference type="HAMAP" id="MF_00772">
    <property type="entry name" value="OGT"/>
    <property type="match status" value="1"/>
</dbReference>
<dbReference type="PANTHER" id="PTHR10815:SF13">
    <property type="entry name" value="METHYLATED-DNA--PROTEIN-CYSTEINE METHYLTRANSFERASE"/>
    <property type="match status" value="1"/>
</dbReference>
<evidence type="ECO:0000256" key="7">
    <source>
        <dbReference type="ARBA" id="ARBA00023204"/>
    </source>
</evidence>
<dbReference type="NCBIfam" id="TIGR00589">
    <property type="entry name" value="ogt"/>
    <property type="match status" value="1"/>
</dbReference>
<protein>
    <recommendedName>
        <fullName evidence="9">Methylated-DNA--protein-cysteine methyltransferase</fullName>
        <ecNumber evidence="9">2.1.1.63</ecNumber>
    </recommendedName>
    <alternativeName>
        <fullName evidence="9">6-O-methylguanine-DNA methyltransferase</fullName>
        <shortName evidence="9">MGMT</shortName>
    </alternativeName>
    <alternativeName>
        <fullName evidence="9">O-6-methylguanine-DNA-alkyltransferase</fullName>
    </alternativeName>
</protein>
<feature type="active site" description="Nucleophile; methyl group acceptor" evidence="9">
    <location>
        <position position="120"/>
    </location>
</feature>
<reference evidence="12 13" key="1">
    <citation type="submission" date="2019-12" db="EMBL/GenBank/DDBJ databases">
        <title>Genome sequenceing of Clostridium bovifaecis.</title>
        <authorList>
            <person name="Yao Y."/>
        </authorList>
    </citation>
    <scope>NUCLEOTIDE SEQUENCE [LARGE SCALE GENOMIC DNA]</scope>
    <source>
        <strain evidence="12 13">BXX</strain>
    </source>
</reference>
<keyword evidence="5 9" id="KW-0808">Transferase</keyword>
<keyword evidence="13" id="KW-1185">Reference proteome</keyword>
<dbReference type="FunFam" id="1.10.10.10:FF:000214">
    <property type="entry name" value="Methylated-DNA--protein-cysteine methyltransferase"/>
    <property type="match status" value="1"/>
</dbReference>
<evidence type="ECO:0000256" key="6">
    <source>
        <dbReference type="ARBA" id="ARBA00022763"/>
    </source>
</evidence>
<dbReference type="Proteomes" id="UP000422764">
    <property type="component" value="Chromosome"/>
</dbReference>
<dbReference type="InterPro" id="IPR014048">
    <property type="entry name" value="MethylDNA_cys_MeTrfase_DNA-bd"/>
</dbReference>
<feature type="domain" description="Methylguanine DNA methyltransferase ribonuclease-like" evidence="11">
    <location>
        <begin position="1"/>
        <end position="65"/>
    </location>
</feature>
<accession>A0A6I6EWR3</accession>
<evidence type="ECO:0000256" key="9">
    <source>
        <dbReference type="HAMAP-Rule" id="MF_00772"/>
    </source>
</evidence>
<dbReference type="GO" id="GO:0032259">
    <property type="term" value="P:methylation"/>
    <property type="evidence" value="ECO:0007669"/>
    <property type="project" value="UniProtKB-KW"/>
</dbReference>
<dbReference type="Pfam" id="PF02870">
    <property type="entry name" value="Methyltransf_1N"/>
    <property type="match status" value="1"/>
</dbReference>
<dbReference type="InterPro" id="IPR036388">
    <property type="entry name" value="WH-like_DNA-bd_sf"/>
</dbReference>